<evidence type="ECO:0000256" key="1">
    <source>
        <dbReference type="ARBA" id="ARBA00005801"/>
    </source>
</evidence>
<evidence type="ECO:0000259" key="3">
    <source>
        <dbReference type="Pfam" id="PF01478"/>
    </source>
</evidence>
<dbReference type="PANTHER" id="PTHR30487">
    <property type="entry name" value="TYPE 4 PREPILIN-LIKE PROTEINS LEADER PEPTIDE-PROCESSING ENZYME"/>
    <property type="match status" value="1"/>
</dbReference>
<dbReference type="GO" id="GO:0006465">
    <property type="term" value="P:signal peptide processing"/>
    <property type="evidence" value="ECO:0007669"/>
    <property type="project" value="TreeGrafter"/>
</dbReference>
<dbReference type="Gene3D" id="1.20.120.1220">
    <property type="match status" value="1"/>
</dbReference>
<dbReference type="GO" id="GO:0005886">
    <property type="term" value="C:plasma membrane"/>
    <property type="evidence" value="ECO:0007669"/>
    <property type="project" value="TreeGrafter"/>
</dbReference>
<dbReference type="Proteomes" id="UP000247150">
    <property type="component" value="Unassembled WGS sequence"/>
</dbReference>
<gene>
    <name evidence="4" type="ORF">DFO73_109216</name>
</gene>
<dbReference type="InterPro" id="IPR050882">
    <property type="entry name" value="Prepilin_peptidase/N-MTase"/>
</dbReference>
<keyword evidence="2" id="KW-0472">Membrane</keyword>
<dbReference type="PANTHER" id="PTHR30487:SF0">
    <property type="entry name" value="PREPILIN LEADER PEPTIDASE_N-METHYLTRANSFERASE-RELATED"/>
    <property type="match status" value="1"/>
</dbReference>
<sequence length="168" mass="18138">MDIFLLIILLICVITDVKSRKIYNKVIYPALLAGFFYHLANGGWDALFHSFLGFLIGLGLLLIPYLMGGMGAGDVKLLALIGALKGGAFVFQSFLYIAVIGGIIALGIVLFRSGVLKSLIYFFYNLLNGVRNKAIISRGSLTATYPYGVAIAAGTALSLLIERMPGLW</sequence>
<comment type="caution">
    <text evidence="4">The sequence shown here is derived from an EMBL/GenBank/DDBJ whole genome shotgun (WGS) entry which is preliminary data.</text>
</comment>
<dbReference type="Pfam" id="PF01478">
    <property type="entry name" value="Peptidase_A24"/>
    <property type="match status" value="1"/>
</dbReference>
<feature type="transmembrane region" description="Helical" evidence="2">
    <location>
        <begin position="43"/>
        <end position="65"/>
    </location>
</feature>
<dbReference type="InterPro" id="IPR000045">
    <property type="entry name" value="Prepilin_IV_endopep_pep"/>
</dbReference>
<evidence type="ECO:0000313" key="4">
    <source>
        <dbReference type="EMBL" id="PWW27050.1"/>
    </source>
</evidence>
<proteinExistence type="inferred from homology"/>
<keyword evidence="2" id="KW-1133">Transmembrane helix</keyword>
<dbReference type="EMBL" id="QGTW01000009">
    <property type="protein sequence ID" value="PWW27050.1"/>
    <property type="molecule type" value="Genomic_DNA"/>
</dbReference>
<dbReference type="AlphaFoldDB" id="A0A2V2ZX57"/>
<feature type="transmembrane region" description="Helical" evidence="2">
    <location>
        <begin position="144"/>
        <end position="161"/>
    </location>
</feature>
<dbReference type="RefSeq" id="WP_110065999.1">
    <property type="nucleotide sequence ID" value="NZ_QGTW01000009.1"/>
</dbReference>
<dbReference type="GO" id="GO:0004190">
    <property type="term" value="F:aspartic-type endopeptidase activity"/>
    <property type="evidence" value="ECO:0007669"/>
    <property type="project" value="InterPro"/>
</dbReference>
<evidence type="ECO:0000256" key="2">
    <source>
        <dbReference type="SAM" id="Phobius"/>
    </source>
</evidence>
<feature type="domain" description="Prepilin type IV endopeptidase peptidase" evidence="3">
    <location>
        <begin position="3"/>
        <end position="106"/>
    </location>
</feature>
<accession>A0A2V2ZX57</accession>
<organism evidence="4 5">
    <name type="scientific">Cytobacillus oceanisediminis</name>
    <dbReference type="NCBI Taxonomy" id="665099"/>
    <lineage>
        <taxon>Bacteria</taxon>
        <taxon>Bacillati</taxon>
        <taxon>Bacillota</taxon>
        <taxon>Bacilli</taxon>
        <taxon>Bacillales</taxon>
        <taxon>Bacillaceae</taxon>
        <taxon>Cytobacillus</taxon>
    </lineage>
</organism>
<protein>
    <submittedName>
        <fullName evidence="4">Prepilin peptidase CpaA</fullName>
    </submittedName>
</protein>
<name>A0A2V2ZX57_9BACI</name>
<keyword evidence="2" id="KW-0812">Transmembrane</keyword>
<dbReference type="OrthoDB" id="5508079at2"/>
<evidence type="ECO:0000313" key="5">
    <source>
        <dbReference type="Proteomes" id="UP000247150"/>
    </source>
</evidence>
<reference evidence="4 5" key="1">
    <citation type="submission" date="2018-05" db="EMBL/GenBank/DDBJ databases">
        <title>Freshwater and sediment microbial communities from various areas in North America, analyzing microbe dynamics in response to fracking.</title>
        <authorList>
            <person name="Lamendella R."/>
        </authorList>
    </citation>
    <scope>NUCLEOTIDE SEQUENCE [LARGE SCALE GENOMIC DNA]</scope>
    <source>
        <strain evidence="4 5">15_TX</strain>
    </source>
</reference>
<comment type="similarity">
    <text evidence="1">Belongs to the peptidase A24 family.</text>
</comment>